<keyword evidence="2" id="KW-1185">Reference proteome</keyword>
<organism evidence="1 2">
    <name type="scientific">Chromatocurvus halotolerans</name>
    <dbReference type="NCBI Taxonomy" id="1132028"/>
    <lineage>
        <taxon>Bacteria</taxon>
        <taxon>Pseudomonadati</taxon>
        <taxon>Pseudomonadota</taxon>
        <taxon>Gammaproteobacteria</taxon>
        <taxon>Cellvibrionales</taxon>
        <taxon>Halieaceae</taxon>
        <taxon>Chromatocurvus</taxon>
    </lineage>
</organism>
<dbReference type="AlphaFoldDB" id="A0A4R2L1W3"/>
<accession>A0A4R2L1W3</accession>
<proteinExistence type="predicted"/>
<gene>
    <name evidence="1" type="ORF">EV688_1042</name>
</gene>
<dbReference type="EMBL" id="SLWX01000004">
    <property type="protein sequence ID" value="TCO76548.1"/>
    <property type="molecule type" value="Genomic_DNA"/>
</dbReference>
<protein>
    <submittedName>
        <fullName evidence="1">Uncharacterized protein</fullName>
    </submittedName>
</protein>
<reference evidence="1 2" key="1">
    <citation type="submission" date="2019-03" db="EMBL/GenBank/DDBJ databases">
        <title>Genomic Encyclopedia of Type Strains, Phase IV (KMG-IV): sequencing the most valuable type-strain genomes for metagenomic binning, comparative biology and taxonomic classification.</title>
        <authorList>
            <person name="Goeker M."/>
        </authorList>
    </citation>
    <scope>NUCLEOTIDE SEQUENCE [LARGE SCALE GENOMIC DNA]</scope>
    <source>
        <strain evidence="1 2">DSM 23344</strain>
    </source>
</reference>
<comment type="caution">
    <text evidence="1">The sequence shown here is derived from an EMBL/GenBank/DDBJ whole genome shotgun (WGS) entry which is preliminary data.</text>
</comment>
<dbReference type="Proteomes" id="UP000294980">
    <property type="component" value="Unassembled WGS sequence"/>
</dbReference>
<name>A0A4R2L1W3_9GAMM</name>
<sequence>MIHYRTPLLIRRRPLLCIVKYADNLQPVRADLSVDDDEGHAFNYELTGTGNSTYSACPRMSWQYDFYCLDNS</sequence>
<evidence type="ECO:0000313" key="2">
    <source>
        <dbReference type="Proteomes" id="UP000294980"/>
    </source>
</evidence>
<evidence type="ECO:0000313" key="1">
    <source>
        <dbReference type="EMBL" id="TCO76548.1"/>
    </source>
</evidence>